<evidence type="ECO:0000259" key="12">
    <source>
        <dbReference type="Pfam" id="PF03175"/>
    </source>
</evidence>
<evidence type="ECO:0000256" key="11">
    <source>
        <dbReference type="ARBA" id="ARBA00049244"/>
    </source>
</evidence>
<keyword evidence="7" id="KW-0378">Hydrolase</keyword>
<evidence type="ECO:0000256" key="5">
    <source>
        <dbReference type="ARBA" id="ARBA00022705"/>
    </source>
</evidence>
<evidence type="ECO:0000256" key="9">
    <source>
        <dbReference type="ARBA" id="ARBA00023109"/>
    </source>
</evidence>
<dbReference type="GO" id="GO:0006260">
    <property type="term" value="P:DNA replication"/>
    <property type="evidence" value="ECO:0007669"/>
    <property type="project" value="UniProtKB-KW"/>
</dbReference>
<dbReference type="GO" id="GO:0003887">
    <property type="term" value="F:DNA-directed DNA polymerase activity"/>
    <property type="evidence" value="ECO:0007669"/>
    <property type="project" value="UniProtKB-KW"/>
</dbReference>
<dbReference type="GO" id="GO:0004518">
    <property type="term" value="F:nuclease activity"/>
    <property type="evidence" value="ECO:0007669"/>
    <property type="project" value="UniProtKB-KW"/>
</dbReference>
<dbReference type="PROSITE" id="PS00116">
    <property type="entry name" value="DNA_POLYMERASE_B"/>
    <property type="match status" value="1"/>
</dbReference>
<evidence type="ECO:0000256" key="2">
    <source>
        <dbReference type="ARBA" id="ARBA00012417"/>
    </source>
</evidence>
<evidence type="ECO:0000256" key="6">
    <source>
        <dbReference type="ARBA" id="ARBA00022722"/>
    </source>
</evidence>
<comment type="similarity">
    <text evidence="1">Belongs to the DNA polymerase type-B family.</text>
</comment>
<proteinExistence type="inferred from homology"/>
<keyword evidence="9" id="KW-1194">Viral DNA replication</keyword>
<evidence type="ECO:0000256" key="8">
    <source>
        <dbReference type="ARBA" id="ARBA00022932"/>
    </source>
</evidence>
<accession>A0A8S5U7U7</accession>
<keyword evidence="4" id="KW-0548">Nucleotidyltransferase</keyword>
<dbReference type="Gene3D" id="3.30.420.10">
    <property type="entry name" value="Ribonuclease H-like superfamily/Ribonuclease H"/>
    <property type="match status" value="1"/>
</dbReference>
<dbReference type="GO" id="GO:0016787">
    <property type="term" value="F:hydrolase activity"/>
    <property type="evidence" value="ECO:0007669"/>
    <property type="project" value="UniProtKB-KW"/>
</dbReference>
<dbReference type="GO" id="GO:0003677">
    <property type="term" value="F:DNA binding"/>
    <property type="evidence" value="ECO:0007669"/>
    <property type="project" value="UniProtKB-KW"/>
</dbReference>
<dbReference type="Gene3D" id="3.90.1600.10">
    <property type="entry name" value="Palm domain of DNA polymerase"/>
    <property type="match status" value="2"/>
</dbReference>
<dbReference type="EMBL" id="BK016031">
    <property type="protein sequence ID" value="DAF90517.1"/>
    <property type="molecule type" value="Genomic_DNA"/>
</dbReference>
<dbReference type="EC" id="2.7.7.7" evidence="2"/>
<dbReference type="GO" id="GO:0000166">
    <property type="term" value="F:nucleotide binding"/>
    <property type="evidence" value="ECO:0007669"/>
    <property type="project" value="InterPro"/>
</dbReference>
<reference evidence="13" key="1">
    <citation type="journal article" date="2021" name="Proc. Natl. Acad. Sci. U.S.A.">
        <title>A Catalog of Tens of Thousands of Viruses from Human Metagenomes Reveals Hidden Associations with Chronic Diseases.</title>
        <authorList>
            <person name="Tisza M.J."/>
            <person name="Buck C.B."/>
        </authorList>
    </citation>
    <scope>NUCLEOTIDE SEQUENCE</scope>
    <source>
        <strain evidence="13">Ctdet19</strain>
    </source>
</reference>
<sequence length="704" mass="81510">MFFLRDEILSNEEFLSALERTMHQFTIVGNRNKCKYYNVPASFDIETSSFVVQSSGLKCSLMYEWTFGINGFITAGRTWDEYKELISNVEYTLGINKKLRLIVYVHNLSYEFQFMRKIFDWDKVFSLDVRKPVYAVTTTGTEYRCSYKLSGYSLATIGKNLQKYKVEKMVGDLDYSKVRHSETPLTEKEWGYCAHDVLVVMAYIQEKIESDGNIAKIPLTKTGYVRQFCRENCFYQFRSHNKWTSKYKRYHNLMKVLTLTPDEYNQLKRAFQGGFTHANACYARKTLENVGSFDFTSSYPYVMISEEFPMGPPEHITITSAEDFEYSTDLYCCMFDVEFTNISSITSVDHPISYSKCSNIVHPVLDNGRIVCADSLCTTITDCDWETYKHFYTWDDAKIYNFVRFRKGYLPTDFVKAILKLYQDKTTLKGVAGKEVEYLGSKEMVNAAYGMTVTDICRDEIDYESSRLDSEWNKARPDIATAIEKYNNSSQRFLYYPWGVWVTAYARRNLFSGIYACGDDYVYSDTDSIKVLNPESHMDYINSYNKIVVDKLNAAMKYHGLPESSYKPKTIKGVEKCLGVWDNEGVYTRFKTLGAKRYMTEKDGVISLTVSGLNKFKAVPYLLEKYGDNIFEAFDDELYIEPKYTGKNTLTYIDDEQDGIVTDYLGVTAEFHTPSGIHMGPADYSLSLTNEYIKFIMGVKDYEY</sequence>
<evidence type="ECO:0000256" key="4">
    <source>
        <dbReference type="ARBA" id="ARBA00022695"/>
    </source>
</evidence>
<evidence type="ECO:0000256" key="7">
    <source>
        <dbReference type="ARBA" id="ARBA00022801"/>
    </source>
</evidence>
<evidence type="ECO:0000256" key="10">
    <source>
        <dbReference type="ARBA" id="ARBA00023125"/>
    </source>
</evidence>
<organism evidence="13">
    <name type="scientific">Podoviridae sp. ctdet19</name>
    <dbReference type="NCBI Taxonomy" id="2825262"/>
    <lineage>
        <taxon>Viruses</taxon>
        <taxon>Duplodnaviria</taxon>
        <taxon>Heunggongvirae</taxon>
        <taxon>Uroviricota</taxon>
        <taxon>Caudoviricetes</taxon>
    </lineage>
</organism>
<keyword evidence="8" id="KW-0239">DNA-directed DNA polymerase</keyword>
<dbReference type="InterPro" id="IPR012337">
    <property type="entry name" value="RNaseH-like_sf"/>
</dbReference>
<keyword evidence="6" id="KW-0540">Nuclease</keyword>
<dbReference type="InterPro" id="IPR017964">
    <property type="entry name" value="DNA-dir_DNA_pol_B_CS"/>
</dbReference>
<dbReference type="InterPro" id="IPR023211">
    <property type="entry name" value="DNA_pol_palm_dom_sf"/>
</dbReference>
<name>A0A8S5U7U7_9CAUD</name>
<protein>
    <recommendedName>
        <fullName evidence="2">DNA-directed DNA polymerase</fullName>
        <ecNumber evidence="2">2.7.7.7</ecNumber>
    </recommendedName>
</protein>
<evidence type="ECO:0000256" key="3">
    <source>
        <dbReference type="ARBA" id="ARBA00022679"/>
    </source>
</evidence>
<dbReference type="GO" id="GO:0039693">
    <property type="term" value="P:viral DNA genome replication"/>
    <property type="evidence" value="ECO:0007669"/>
    <property type="project" value="UniProtKB-KW"/>
</dbReference>
<dbReference type="Pfam" id="PF03175">
    <property type="entry name" value="DNA_pol_B_2"/>
    <property type="match status" value="1"/>
</dbReference>
<feature type="domain" description="DNA-directed DNA polymerase family B mitochondria/virus" evidence="12">
    <location>
        <begin position="122"/>
        <end position="469"/>
    </location>
</feature>
<dbReference type="SUPFAM" id="SSF56672">
    <property type="entry name" value="DNA/RNA polymerases"/>
    <property type="match status" value="1"/>
</dbReference>
<keyword evidence="5" id="KW-0235">DNA replication</keyword>
<dbReference type="SUPFAM" id="SSF53098">
    <property type="entry name" value="Ribonuclease H-like"/>
    <property type="match status" value="1"/>
</dbReference>
<evidence type="ECO:0000313" key="13">
    <source>
        <dbReference type="EMBL" id="DAF90517.1"/>
    </source>
</evidence>
<dbReference type="InterPro" id="IPR004868">
    <property type="entry name" value="DNA-dir_DNA_pol_B_mt/vir"/>
</dbReference>
<evidence type="ECO:0000256" key="1">
    <source>
        <dbReference type="ARBA" id="ARBA00005755"/>
    </source>
</evidence>
<keyword evidence="3" id="KW-0808">Transferase</keyword>
<dbReference type="InterPro" id="IPR036397">
    <property type="entry name" value="RNaseH_sf"/>
</dbReference>
<keyword evidence="10" id="KW-0238">DNA-binding</keyword>
<dbReference type="InterPro" id="IPR043502">
    <property type="entry name" value="DNA/RNA_pol_sf"/>
</dbReference>
<comment type="catalytic activity">
    <reaction evidence="11">
        <text>DNA(n) + a 2'-deoxyribonucleoside 5'-triphosphate = DNA(n+1) + diphosphate</text>
        <dbReference type="Rhea" id="RHEA:22508"/>
        <dbReference type="Rhea" id="RHEA-COMP:17339"/>
        <dbReference type="Rhea" id="RHEA-COMP:17340"/>
        <dbReference type="ChEBI" id="CHEBI:33019"/>
        <dbReference type="ChEBI" id="CHEBI:61560"/>
        <dbReference type="ChEBI" id="CHEBI:173112"/>
        <dbReference type="EC" id="2.7.7.7"/>
    </reaction>
</comment>